<proteinExistence type="predicted"/>
<dbReference type="InterPro" id="IPR028250">
    <property type="entry name" value="DsbDN"/>
</dbReference>
<feature type="chain" id="PRO_5014762812" description="Thiol:disulfide interchange protein DsbD N-terminal domain-containing protein" evidence="1">
    <location>
        <begin position="51"/>
        <end position="303"/>
    </location>
</feature>
<feature type="signal peptide" evidence="1">
    <location>
        <begin position="1"/>
        <end position="50"/>
    </location>
</feature>
<keyword evidence="1" id="KW-0732">Signal</keyword>
<keyword evidence="4" id="KW-1185">Reference proteome</keyword>
<dbReference type="Pfam" id="PF11412">
    <property type="entry name" value="DsbD_N"/>
    <property type="match status" value="1"/>
</dbReference>
<protein>
    <recommendedName>
        <fullName evidence="2">Thiol:disulfide interchange protein DsbD N-terminal domain-containing protein</fullName>
    </recommendedName>
</protein>
<evidence type="ECO:0000313" key="4">
    <source>
        <dbReference type="Proteomes" id="UP000234881"/>
    </source>
</evidence>
<name>A0A2N5XKE1_9HYPH</name>
<gene>
    <name evidence="3" type="ORF">C0081_22015</name>
</gene>
<dbReference type="Proteomes" id="UP000234881">
    <property type="component" value="Unassembled WGS sequence"/>
</dbReference>
<feature type="domain" description="Thiol:disulfide interchange protein DsbD N-terminal" evidence="2">
    <location>
        <begin position="72"/>
        <end position="176"/>
    </location>
</feature>
<comment type="caution">
    <text evidence="3">The sequence shown here is derived from an EMBL/GenBank/DDBJ whole genome shotgun (WGS) entry which is preliminary data.</text>
</comment>
<evidence type="ECO:0000313" key="3">
    <source>
        <dbReference type="EMBL" id="PLW74981.1"/>
    </source>
</evidence>
<dbReference type="AlphaFoldDB" id="A0A2N5XKE1"/>
<evidence type="ECO:0000259" key="2">
    <source>
        <dbReference type="Pfam" id="PF11412"/>
    </source>
</evidence>
<organism evidence="3 4">
    <name type="scientific">Cohaesibacter celericrescens</name>
    <dbReference type="NCBI Taxonomy" id="2067669"/>
    <lineage>
        <taxon>Bacteria</taxon>
        <taxon>Pseudomonadati</taxon>
        <taxon>Pseudomonadota</taxon>
        <taxon>Alphaproteobacteria</taxon>
        <taxon>Hyphomicrobiales</taxon>
        <taxon>Cohaesibacteraceae</taxon>
    </lineage>
</organism>
<accession>A0A2N5XKE1</accession>
<dbReference type="EMBL" id="PKUQ01000055">
    <property type="protein sequence ID" value="PLW74981.1"/>
    <property type="molecule type" value="Genomic_DNA"/>
</dbReference>
<sequence length="303" mass="32666">MACLCLRMPDKSEKAMKHLNIFGNLLCRLCLWLSAAALLASIGPFSNAQAATSPWQETLGGKMRLIAGGSKGAHYKAGLEIVLDEGWKTYWKIPGDSGIPPTLDGTRSVNVAKMEILWPVPSRIAVGGTYILGYKDAIIFPLLITPKDPTQSVTLDLNTQIGLCSDLCVPLSADISLQIPPGGDRDLVTEMLIDRDLALAPTAASEAFGITNIKHQERDGQPDKLTIATKIPDGYGTKDLFVEGPENWFLPLSKPLLNEDGGLQVFELILDGLPKGGQSKGIKLTFTLTNGEEAVEQSIILEK</sequence>
<reference evidence="3 4" key="1">
    <citation type="submission" date="2018-01" db="EMBL/GenBank/DDBJ databases">
        <title>The draft genome sequence of Cohaesibacter sp. H1304.</title>
        <authorList>
            <person name="Wang N.-N."/>
            <person name="Du Z.-J."/>
        </authorList>
    </citation>
    <scope>NUCLEOTIDE SEQUENCE [LARGE SCALE GENOMIC DNA]</scope>
    <source>
        <strain evidence="3 4">H1304</strain>
    </source>
</reference>
<evidence type="ECO:0000256" key="1">
    <source>
        <dbReference type="SAM" id="SignalP"/>
    </source>
</evidence>